<evidence type="ECO:0000313" key="3">
    <source>
        <dbReference type="EMBL" id="OAX35314.1"/>
    </source>
</evidence>
<feature type="transmembrane region" description="Helical" evidence="1">
    <location>
        <begin position="230"/>
        <end position="253"/>
    </location>
</feature>
<name>A0A1B7MRS7_9AGAM</name>
<gene>
    <name evidence="3" type="ORF">K503DRAFT_376933</name>
</gene>
<feature type="transmembrane region" description="Helical" evidence="1">
    <location>
        <begin position="20"/>
        <end position="41"/>
    </location>
</feature>
<dbReference type="PANTHER" id="PTHR40465:SF1">
    <property type="entry name" value="DUF6534 DOMAIN-CONTAINING PROTEIN"/>
    <property type="match status" value="1"/>
</dbReference>
<evidence type="ECO:0000259" key="2">
    <source>
        <dbReference type="Pfam" id="PF20152"/>
    </source>
</evidence>
<organism evidence="3 4">
    <name type="scientific">Rhizopogon vinicolor AM-OR11-026</name>
    <dbReference type="NCBI Taxonomy" id="1314800"/>
    <lineage>
        <taxon>Eukaryota</taxon>
        <taxon>Fungi</taxon>
        <taxon>Dikarya</taxon>
        <taxon>Basidiomycota</taxon>
        <taxon>Agaricomycotina</taxon>
        <taxon>Agaricomycetes</taxon>
        <taxon>Agaricomycetidae</taxon>
        <taxon>Boletales</taxon>
        <taxon>Suillineae</taxon>
        <taxon>Rhizopogonaceae</taxon>
        <taxon>Rhizopogon</taxon>
    </lineage>
</organism>
<dbReference type="InterPro" id="IPR045339">
    <property type="entry name" value="DUF6534"/>
</dbReference>
<dbReference type="Pfam" id="PF20152">
    <property type="entry name" value="DUF6534"/>
    <property type="match status" value="1"/>
</dbReference>
<dbReference type="OrthoDB" id="2971182at2759"/>
<feature type="transmembrane region" description="Helical" evidence="1">
    <location>
        <begin position="95"/>
        <end position="115"/>
    </location>
</feature>
<accession>A0A1B7MRS7</accession>
<dbReference type="PANTHER" id="PTHR40465">
    <property type="entry name" value="CHROMOSOME 1, WHOLE GENOME SHOTGUN SEQUENCE"/>
    <property type="match status" value="1"/>
</dbReference>
<feature type="transmembrane region" description="Helical" evidence="1">
    <location>
        <begin position="198"/>
        <end position="224"/>
    </location>
</feature>
<feature type="domain" description="DUF6534" evidence="2">
    <location>
        <begin position="171"/>
        <end position="258"/>
    </location>
</feature>
<evidence type="ECO:0000256" key="1">
    <source>
        <dbReference type="SAM" id="Phobius"/>
    </source>
</evidence>
<dbReference type="Proteomes" id="UP000092154">
    <property type="component" value="Unassembled WGS sequence"/>
</dbReference>
<proteinExistence type="predicted"/>
<keyword evidence="1" id="KW-0812">Transmembrane</keyword>
<keyword evidence="4" id="KW-1185">Reference proteome</keyword>
<feature type="transmembrane region" description="Helical" evidence="1">
    <location>
        <begin position="127"/>
        <end position="147"/>
    </location>
</feature>
<evidence type="ECO:0000313" key="4">
    <source>
        <dbReference type="Proteomes" id="UP000092154"/>
    </source>
</evidence>
<reference evidence="3 4" key="1">
    <citation type="submission" date="2016-06" db="EMBL/GenBank/DDBJ databases">
        <title>Comparative genomics of the ectomycorrhizal sister species Rhizopogon vinicolor and Rhizopogon vesiculosus (Basidiomycota: Boletales) reveals a divergence of the mating type B locus.</title>
        <authorList>
            <consortium name="DOE Joint Genome Institute"/>
            <person name="Mujic A.B."/>
            <person name="Kuo A."/>
            <person name="Tritt A."/>
            <person name="Lipzen A."/>
            <person name="Chen C."/>
            <person name="Johnson J."/>
            <person name="Sharma A."/>
            <person name="Barry K."/>
            <person name="Grigoriev I.V."/>
            <person name="Spatafora J.W."/>
        </authorList>
    </citation>
    <scope>NUCLEOTIDE SEQUENCE [LARGE SCALE GENOMIC DNA]</scope>
    <source>
        <strain evidence="3 4">AM-OR11-026</strain>
    </source>
</reference>
<keyword evidence="1" id="KW-1133">Transmembrane helix</keyword>
<protein>
    <recommendedName>
        <fullName evidence="2">DUF6534 domain-containing protein</fullName>
    </recommendedName>
</protein>
<dbReference type="InParanoid" id="A0A1B7MRS7"/>
<feature type="transmembrane region" description="Helical" evidence="1">
    <location>
        <begin position="167"/>
        <end position="186"/>
    </location>
</feature>
<dbReference type="EMBL" id="KV448511">
    <property type="protein sequence ID" value="OAX35314.1"/>
    <property type="molecule type" value="Genomic_DNA"/>
</dbReference>
<dbReference type="AlphaFoldDB" id="A0A1B7MRS7"/>
<sequence>MSSHFSPAPNSLVLGWAPGFIGYAVSLGMSGVCAGQMVFYMKTFVNDRKSIKLVVILVFVVDLFHTYCTSALYWKLLVVCRRNDSPKCQIIPWELFTGILLACALSFIVQCFYAHRIWIITCKNRKLTGSVLVTALAQYGLGTSAAILTAQTRNAASAFTSRLEIPYSVASATCEALISGIILLYLRPGRNGVKRSNNYIQQLIVISVQMGVFNSLVAIVWLLLHFIQGGSYWTAFPAAILCKSNANSLLAVLNARKSIRSQQRNHISLIPLSTIIVSSTSS</sequence>
<keyword evidence="1" id="KW-0472">Membrane</keyword>
<feature type="transmembrane region" description="Helical" evidence="1">
    <location>
        <begin position="53"/>
        <end position="75"/>
    </location>
</feature>